<accession>A0ABQ6VE17</accession>
<feature type="chain" id="PRO_5047440197" description="Secreted protein" evidence="2">
    <location>
        <begin position="40"/>
        <end position="284"/>
    </location>
</feature>
<dbReference type="PROSITE" id="PS51318">
    <property type="entry name" value="TAT"/>
    <property type="match status" value="1"/>
</dbReference>
<proteinExistence type="predicted"/>
<dbReference type="Proteomes" id="UP000436181">
    <property type="component" value="Unassembled WGS sequence"/>
</dbReference>
<gene>
    <name evidence="3" type="ORF">F8377_00325</name>
</gene>
<evidence type="ECO:0000313" key="3">
    <source>
        <dbReference type="EMBL" id="KAB3522672.1"/>
    </source>
</evidence>
<name>A0ABQ6VE17_9CORY</name>
<evidence type="ECO:0000313" key="4">
    <source>
        <dbReference type="Proteomes" id="UP000436181"/>
    </source>
</evidence>
<organism evidence="3 4">
    <name type="scientific">Corynebacterium zhongnanshanii</name>
    <dbReference type="NCBI Taxonomy" id="2768834"/>
    <lineage>
        <taxon>Bacteria</taxon>
        <taxon>Bacillati</taxon>
        <taxon>Actinomycetota</taxon>
        <taxon>Actinomycetes</taxon>
        <taxon>Mycobacteriales</taxon>
        <taxon>Corynebacteriaceae</taxon>
        <taxon>Corynebacterium</taxon>
    </lineage>
</organism>
<sequence length="284" mass="28386">MRITTLTIGQKTTRRTLATVIAATAVLSAAGPLAGTAAAANVVPGANNSGKVVVSDSTALQVTVHAADAAATAITGSVTNTSSDTFTCSGIGAADPNAGGPSAGDIAPADVVLKSQTYYKNNLYRELPSLPLNISGLPLIGNWKLGDLGLGSVASIFQEFGGLAGQANKARSEISEGYSQARVAGHAGQIPTFTLAPEETQEFSVALPQPTSGARTDFDAAAFIMCTKDDTKQPHLFVGYEEGTTAPTVQTHGTLGSAGSSGQGSPAGAGGSSGMNAFGSLGRL</sequence>
<feature type="compositionally biased region" description="Low complexity" evidence="1">
    <location>
        <begin position="274"/>
        <end position="284"/>
    </location>
</feature>
<reference evidence="3 4" key="1">
    <citation type="submission" date="2019-10" db="EMBL/GenBank/DDBJ databases">
        <title>Corynebacterium sp novel species isolated from the respiratory tract of Marmot.</title>
        <authorList>
            <person name="Zhang G."/>
        </authorList>
    </citation>
    <scope>NUCLEOTIDE SEQUENCE [LARGE SCALE GENOMIC DNA]</scope>
    <source>
        <strain evidence="3 4">336</strain>
    </source>
</reference>
<comment type="caution">
    <text evidence="3">The sequence shown here is derived from an EMBL/GenBank/DDBJ whole genome shotgun (WGS) entry which is preliminary data.</text>
</comment>
<feature type="signal peptide" evidence="2">
    <location>
        <begin position="1"/>
        <end position="39"/>
    </location>
</feature>
<protein>
    <recommendedName>
        <fullName evidence="5">Secreted protein</fullName>
    </recommendedName>
</protein>
<feature type="compositionally biased region" description="Gly residues" evidence="1">
    <location>
        <begin position="259"/>
        <end position="273"/>
    </location>
</feature>
<keyword evidence="2" id="KW-0732">Signal</keyword>
<dbReference type="InterPro" id="IPR006311">
    <property type="entry name" value="TAT_signal"/>
</dbReference>
<dbReference type="EMBL" id="WBZJ01000001">
    <property type="protein sequence ID" value="KAB3522672.1"/>
    <property type="molecule type" value="Genomic_DNA"/>
</dbReference>
<evidence type="ECO:0000256" key="1">
    <source>
        <dbReference type="SAM" id="MobiDB-lite"/>
    </source>
</evidence>
<dbReference type="RefSeq" id="WP_151843596.1">
    <property type="nucleotide sequence ID" value="NZ_WBZJ01000001.1"/>
</dbReference>
<feature type="region of interest" description="Disordered" evidence="1">
    <location>
        <begin position="247"/>
        <end position="284"/>
    </location>
</feature>
<evidence type="ECO:0000256" key="2">
    <source>
        <dbReference type="SAM" id="SignalP"/>
    </source>
</evidence>
<keyword evidence="4" id="KW-1185">Reference proteome</keyword>
<evidence type="ECO:0008006" key="5">
    <source>
        <dbReference type="Google" id="ProtNLM"/>
    </source>
</evidence>